<sequence length="186" mass="19863">MTPTALAPAGFAMLLAFMLYRRFRRLFGRQPVQPARMKVRIAILGVVGAMLMLRGSHDPSMALALTLGFAGGAALAVLGLRLTTFETTPQGRSYTPHGGIGLVLSALLLGRLAYRWFVIAPAFDGARAAGADPFSAFQRSPLTFALFGLLIAYYVAYYAGILLHESRGAKAVARDEAVPPPREPGA</sequence>
<dbReference type="Proteomes" id="UP000550401">
    <property type="component" value="Unassembled WGS sequence"/>
</dbReference>
<dbReference type="AlphaFoldDB" id="A0A839F3K8"/>
<gene>
    <name evidence="2" type="ORF">FHW12_002845</name>
</gene>
<feature type="transmembrane region" description="Helical" evidence="1">
    <location>
        <begin position="94"/>
        <end position="114"/>
    </location>
</feature>
<organism evidence="2 3">
    <name type="scientific">Dokdonella fugitiva</name>
    <dbReference type="NCBI Taxonomy" id="328517"/>
    <lineage>
        <taxon>Bacteria</taxon>
        <taxon>Pseudomonadati</taxon>
        <taxon>Pseudomonadota</taxon>
        <taxon>Gammaproteobacteria</taxon>
        <taxon>Lysobacterales</taxon>
        <taxon>Rhodanobacteraceae</taxon>
        <taxon>Dokdonella</taxon>
    </lineage>
</organism>
<dbReference type="InterPro" id="IPR058247">
    <property type="entry name" value="DUF1453"/>
</dbReference>
<comment type="caution">
    <text evidence="2">The sequence shown here is derived from an EMBL/GenBank/DDBJ whole genome shotgun (WGS) entry which is preliminary data.</text>
</comment>
<dbReference type="EMBL" id="JACGXL010000004">
    <property type="protein sequence ID" value="MBA8888612.1"/>
    <property type="molecule type" value="Genomic_DNA"/>
</dbReference>
<keyword evidence="3" id="KW-1185">Reference proteome</keyword>
<keyword evidence="1" id="KW-1133">Transmembrane helix</keyword>
<evidence type="ECO:0000256" key="1">
    <source>
        <dbReference type="SAM" id="Phobius"/>
    </source>
</evidence>
<feature type="transmembrane region" description="Helical" evidence="1">
    <location>
        <begin position="142"/>
        <end position="164"/>
    </location>
</feature>
<dbReference type="Pfam" id="PF07301">
    <property type="entry name" value="DUF1453"/>
    <property type="match status" value="1"/>
</dbReference>
<name>A0A839F3K8_9GAMM</name>
<feature type="transmembrane region" description="Helical" evidence="1">
    <location>
        <begin position="6"/>
        <end position="23"/>
    </location>
</feature>
<reference evidence="2 3" key="1">
    <citation type="submission" date="2020-07" db="EMBL/GenBank/DDBJ databases">
        <title>Genomic Encyclopedia of Type Strains, Phase IV (KMG-V): Genome sequencing to study the core and pangenomes of soil and plant-associated prokaryotes.</title>
        <authorList>
            <person name="Whitman W."/>
        </authorList>
    </citation>
    <scope>NUCLEOTIDE SEQUENCE [LARGE SCALE GENOMIC DNA]</scope>
    <source>
        <strain evidence="2 3">RH2WT43</strain>
    </source>
</reference>
<keyword evidence="1" id="KW-0812">Transmembrane</keyword>
<feature type="transmembrane region" description="Helical" evidence="1">
    <location>
        <begin position="61"/>
        <end position="82"/>
    </location>
</feature>
<keyword evidence="1" id="KW-0472">Membrane</keyword>
<evidence type="ECO:0000313" key="3">
    <source>
        <dbReference type="Proteomes" id="UP000550401"/>
    </source>
</evidence>
<feature type="transmembrane region" description="Helical" evidence="1">
    <location>
        <begin position="35"/>
        <end position="55"/>
    </location>
</feature>
<evidence type="ECO:0000313" key="2">
    <source>
        <dbReference type="EMBL" id="MBA8888612.1"/>
    </source>
</evidence>
<proteinExistence type="predicted"/>
<protein>
    <submittedName>
        <fullName evidence="2">Drug/metabolite transporter superfamily protein YnfA</fullName>
    </submittedName>
</protein>
<accession>A0A839F3K8</accession>
<dbReference type="RefSeq" id="WP_182531654.1">
    <property type="nucleotide sequence ID" value="NZ_JACGXL010000004.1"/>
</dbReference>